<evidence type="ECO:0000313" key="4">
    <source>
        <dbReference type="Proteomes" id="UP000001640"/>
    </source>
</evidence>
<dbReference type="AlphaFoldDB" id="G0VGC1"/>
<dbReference type="KEGG" id="ncs:NCAS_0F00570"/>
<sequence>MTNASPPVHPNGILSQMNILLLGEPRSENDASIETIQDKLRSLGCENCPCIPLSQVSSENEDYNTLRDNFLKLQGSPFHYIVSDTCHFPFYKIAAFEFLIPVVSYEWLNNLINEKQIPRLLHSPVDAVTLQPMTGIRLYISKEAFTKEEYILYSKIAQSLGAICKDIISAGTTDYIITTGKNDMAIKAVMNFQQGPTRIKFLYPTFIMECFQNRKVPSAEGHIIDVHESTTTNSLKLTQLWEELIKSRVPSKTTQFLKGYHVAVSASMNLNTHMTQFLNDIVELHGGQITELTDPNVSIFITCMHSDPEYEQAKHICRYVGTPFWLIDMCMLGELLAPSGQLLWPPWRATLDESVSCNVTMSEFPGLRRNYIKFLVMALGGMVTEELSKKNNYLICRFDPWDERRHDSKKVQMSKRWGVDTIKICNLQWLEDCYEMGEWRDSSLLQYQDYAYSYSVEGAKTMEEEKTLLSMAPRLSPPVPDAKILSVIEEQSDDKMMSDTEAEEETNIMMTNEQETKEVEEESADLQDLKKNYEYILETNGKEETMTGVGSQLQPISISQSASEDGEVPLTLDKISESHEGQEDAVTTGKNSVSISQSHDSDSRTTISQPSTKDSEVILNKVSDEKSHELPAETQEEQDTITRKRPLRPATMEEDTPKRLKKINDDSILSILDDSVELPLYDMNAICTGCHESINGADQEILRELGIRIYDDIDTVGLNTIVAPKQMRTVKYLKSLSFEPLKYALIPEFIMDQLRVIREARGQNKRKLRREEIMLDLTKYTIPKVDASVLARTQLSSKVFERAGLLRVNLVSDIPAGTALVSSVLKSHGIREVNVVSGTKFTGEDLVRNDDGDGNSLTLLISTRASQVQRFKRAVRDDPSRVTALAVEWDWCVHSIFSLATAISANARGVKWSSSESSPGQ</sequence>
<dbReference type="InterPro" id="IPR053036">
    <property type="entry name" value="CellCycle_DNARepair_Reg"/>
</dbReference>
<dbReference type="OMA" id="SHEGQED"/>
<dbReference type="Pfam" id="PF16771">
    <property type="entry name" value="RTT107_BRCT_6"/>
    <property type="match status" value="1"/>
</dbReference>
<dbReference type="EMBL" id="HE576757">
    <property type="protein sequence ID" value="CCC70541.1"/>
    <property type="molecule type" value="Genomic_DNA"/>
</dbReference>
<dbReference type="SMART" id="SM00292">
    <property type="entry name" value="BRCT"/>
    <property type="match status" value="3"/>
</dbReference>
<dbReference type="InterPro" id="IPR059215">
    <property type="entry name" value="BRCT2_TopBP1-like"/>
</dbReference>
<dbReference type="GO" id="GO:1990683">
    <property type="term" value="P:DNA double-strand break attachment to nuclear envelope"/>
    <property type="evidence" value="ECO:0007669"/>
    <property type="project" value="TreeGrafter"/>
</dbReference>
<dbReference type="InterPro" id="IPR036420">
    <property type="entry name" value="BRCT_dom_sf"/>
</dbReference>
<evidence type="ECO:0000313" key="3">
    <source>
        <dbReference type="EMBL" id="CCC70541.1"/>
    </source>
</evidence>
<reference evidence="3 4" key="1">
    <citation type="journal article" date="2011" name="Proc. Natl. Acad. Sci. U.S.A.">
        <title>Evolutionary erosion of yeast sex chromosomes by mating-type switching accidents.</title>
        <authorList>
            <person name="Gordon J.L."/>
            <person name="Armisen D."/>
            <person name="Proux-Wera E."/>
            <person name="Oheigeartaigh S.S."/>
            <person name="Byrne K.P."/>
            <person name="Wolfe K.H."/>
        </authorList>
    </citation>
    <scope>NUCLEOTIDE SEQUENCE [LARGE SCALE GENOMIC DNA]</scope>
    <source>
        <strain evidence="4">ATCC 76901 / BCRC 22586 / CBS 4309 / NBRC 1992 / NRRL Y-12630</strain>
    </source>
</reference>
<dbReference type="PROSITE" id="PS50172">
    <property type="entry name" value="BRCT"/>
    <property type="match status" value="3"/>
</dbReference>
<dbReference type="Gene3D" id="3.40.50.10190">
    <property type="entry name" value="BRCT domain"/>
    <property type="match status" value="4"/>
</dbReference>
<evidence type="ECO:0000256" key="1">
    <source>
        <dbReference type="SAM" id="MobiDB-lite"/>
    </source>
</evidence>
<dbReference type="RefSeq" id="XP_003676897.1">
    <property type="nucleotide sequence ID" value="XM_003676849.1"/>
</dbReference>
<protein>
    <recommendedName>
        <fullName evidence="2">BRCT domain-containing protein</fullName>
    </recommendedName>
</protein>
<feature type="domain" description="BRCT" evidence="2">
    <location>
        <begin position="359"/>
        <end position="438"/>
    </location>
</feature>
<gene>
    <name evidence="3" type="primary">NCAS0F00570</name>
    <name evidence="3" type="ordered locus">NCAS_0F00570</name>
</gene>
<reference key="2">
    <citation type="submission" date="2011-08" db="EMBL/GenBank/DDBJ databases">
        <title>Genome sequence of Naumovozyma castellii.</title>
        <authorList>
            <person name="Gordon J.L."/>
            <person name="Armisen D."/>
            <person name="Proux-Wera E."/>
            <person name="OhEigeartaigh S.S."/>
            <person name="Byrne K.P."/>
            <person name="Wolfe K.H."/>
        </authorList>
    </citation>
    <scope>NUCLEOTIDE SEQUENCE</scope>
    <source>
        <strain>Type strain:CBS 4309</strain>
    </source>
</reference>
<feature type="region of interest" description="Disordered" evidence="1">
    <location>
        <begin position="578"/>
        <end position="659"/>
    </location>
</feature>
<keyword evidence="4" id="KW-1185">Reference proteome</keyword>
<dbReference type="GO" id="GO:0005634">
    <property type="term" value="C:nucleus"/>
    <property type="evidence" value="ECO:0007669"/>
    <property type="project" value="TreeGrafter"/>
</dbReference>
<dbReference type="Pfam" id="PF12738">
    <property type="entry name" value="PTCB-BRCT"/>
    <property type="match status" value="1"/>
</dbReference>
<dbReference type="GeneID" id="96904190"/>
<dbReference type="InParanoid" id="G0VGC1"/>
<accession>G0VGC1</accession>
<dbReference type="SUPFAM" id="SSF52113">
    <property type="entry name" value="BRCT domain"/>
    <property type="match status" value="3"/>
</dbReference>
<proteinExistence type="predicted"/>
<dbReference type="GO" id="GO:0006302">
    <property type="term" value="P:double-strand break repair"/>
    <property type="evidence" value="ECO:0007669"/>
    <property type="project" value="TreeGrafter"/>
</dbReference>
<dbReference type="HOGENOM" id="CLU_002149_0_0_1"/>
<dbReference type="PANTHER" id="PTHR47667">
    <property type="entry name" value="REGULATOR OF TY1 TRANSPOSITION PROTEIN 107"/>
    <property type="match status" value="1"/>
</dbReference>
<organism evidence="3 4">
    <name type="scientific">Naumovozyma castellii</name>
    <name type="common">Yeast</name>
    <name type="synonym">Saccharomyces castellii</name>
    <dbReference type="NCBI Taxonomy" id="27288"/>
    <lineage>
        <taxon>Eukaryota</taxon>
        <taxon>Fungi</taxon>
        <taxon>Dikarya</taxon>
        <taxon>Ascomycota</taxon>
        <taxon>Saccharomycotina</taxon>
        <taxon>Saccharomycetes</taxon>
        <taxon>Saccharomycetales</taxon>
        <taxon>Saccharomycetaceae</taxon>
        <taxon>Naumovozyma</taxon>
    </lineage>
</organism>
<dbReference type="CDD" id="cd17731">
    <property type="entry name" value="BRCT_TopBP1_rpt2_like"/>
    <property type="match status" value="1"/>
</dbReference>
<dbReference type="GO" id="GO:0035361">
    <property type="term" value="C:Cul8-RING ubiquitin ligase complex"/>
    <property type="evidence" value="ECO:0007669"/>
    <property type="project" value="TreeGrafter"/>
</dbReference>
<name>G0VGC1_NAUCA</name>
<dbReference type="OrthoDB" id="342264at2759"/>
<dbReference type="InterPro" id="IPR001357">
    <property type="entry name" value="BRCT_dom"/>
</dbReference>
<feature type="domain" description="BRCT" evidence="2">
    <location>
        <begin position="128"/>
        <end position="224"/>
    </location>
</feature>
<dbReference type="eggNOG" id="KOG2043">
    <property type="taxonomic scope" value="Eukaryota"/>
</dbReference>
<dbReference type="Pfam" id="PF16770">
    <property type="entry name" value="RTT107_BRCT_5"/>
    <property type="match status" value="1"/>
</dbReference>
<dbReference type="Proteomes" id="UP000001640">
    <property type="component" value="Chromosome 6"/>
</dbReference>
<feature type="domain" description="BRCT" evidence="2">
    <location>
        <begin position="252"/>
        <end position="343"/>
    </location>
</feature>
<evidence type="ECO:0000259" key="2">
    <source>
        <dbReference type="PROSITE" id="PS50172"/>
    </source>
</evidence>
<feature type="compositionally biased region" description="Basic and acidic residues" evidence="1">
    <location>
        <begin position="622"/>
        <end position="631"/>
    </location>
</feature>
<dbReference type="STRING" id="1064592.G0VGC1"/>
<dbReference type="PANTHER" id="PTHR47667:SF1">
    <property type="entry name" value="REGULATOR OF TY1 TRANSPOSITION PROTEIN 107"/>
    <property type="match status" value="1"/>
</dbReference>
<dbReference type="InterPro" id="IPR031906">
    <property type="entry name" value="RTT107_BRCT_6"/>
</dbReference>